<dbReference type="Proteomes" id="UP000019140">
    <property type="component" value="Unassembled WGS sequence"/>
</dbReference>
<gene>
    <name evidence="1" type="ORF">ETSY2_11550</name>
</gene>
<accession>W4MB36</accession>
<sequence>MRLKLLANDVKTARECVDWGDVNGEKVIRFADAKFTQERLQAG</sequence>
<reference evidence="1 2" key="1">
    <citation type="journal article" date="2014" name="Nature">
        <title>An environmental bacterial taxon with a large and distinct metabolic repertoire.</title>
        <authorList>
            <person name="Wilson M.C."/>
            <person name="Mori T."/>
            <person name="Ruckert C."/>
            <person name="Uria A.R."/>
            <person name="Helf M.J."/>
            <person name="Takada K."/>
            <person name="Gernert C."/>
            <person name="Steffens U.A."/>
            <person name="Heycke N."/>
            <person name="Schmitt S."/>
            <person name="Rinke C."/>
            <person name="Helfrich E.J."/>
            <person name="Brachmann A.O."/>
            <person name="Gurgui C."/>
            <person name="Wakimoto T."/>
            <person name="Kracht M."/>
            <person name="Crusemann M."/>
            <person name="Hentschel U."/>
            <person name="Abe I."/>
            <person name="Matsunaga S."/>
            <person name="Kalinowski J."/>
            <person name="Takeyama H."/>
            <person name="Piel J."/>
        </authorList>
    </citation>
    <scope>NUCLEOTIDE SEQUENCE [LARGE SCALE GENOMIC DNA]</scope>
    <source>
        <strain evidence="2">TSY2</strain>
    </source>
</reference>
<evidence type="ECO:0000313" key="2">
    <source>
        <dbReference type="Proteomes" id="UP000019140"/>
    </source>
</evidence>
<protein>
    <submittedName>
        <fullName evidence="1">Uncharacterized protein</fullName>
    </submittedName>
</protein>
<name>W4MB36_9BACT</name>
<proteinExistence type="predicted"/>
<organism evidence="1 2">
    <name type="scientific">Candidatus Entotheonella gemina</name>
    <dbReference type="NCBI Taxonomy" id="1429439"/>
    <lineage>
        <taxon>Bacteria</taxon>
        <taxon>Pseudomonadati</taxon>
        <taxon>Nitrospinota/Tectimicrobiota group</taxon>
        <taxon>Candidatus Tectimicrobiota</taxon>
        <taxon>Candidatus Entotheonellia</taxon>
        <taxon>Candidatus Entotheonellales</taxon>
        <taxon>Candidatus Entotheonellaceae</taxon>
        <taxon>Candidatus Entotheonella</taxon>
    </lineage>
</organism>
<evidence type="ECO:0000313" key="1">
    <source>
        <dbReference type="EMBL" id="ETX07385.1"/>
    </source>
</evidence>
<keyword evidence="2" id="KW-1185">Reference proteome</keyword>
<comment type="caution">
    <text evidence="1">The sequence shown here is derived from an EMBL/GenBank/DDBJ whole genome shotgun (WGS) entry which is preliminary data.</text>
</comment>
<dbReference type="EMBL" id="AZHX01000468">
    <property type="protein sequence ID" value="ETX07385.1"/>
    <property type="molecule type" value="Genomic_DNA"/>
</dbReference>
<dbReference type="HOGENOM" id="CLU_3231131_0_0_7"/>
<dbReference type="AlphaFoldDB" id="W4MB36"/>